<feature type="region of interest" description="Disordered" evidence="1">
    <location>
        <begin position="1"/>
        <end position="69"/>
    </location>
</feature>
<dbReference type="EMBL" id="JACHFZ010000003">
    <property type="protein sequence ID" value="MBB5292300.1"/>
    <property type="molecule type" value="Genomic_DNA"/>
</dbReference>
<keyword evidence="3" id="KW-1185">Reference proteome</keyword>
<reference evidence="2 3" key="1">
    <citation type="submission" date="2020-08" db="EMBL/GenBank/DDBJ databases">
        <title>Genomic Encyclopedia of Type Strains, Phase IV (KMG-IV): sequencing the most valuable type-strain genomes for metagenomic binning, comparative biology and taxonomic classification.</title>
        <authorList>
            <person name="Goeker M."/>
        </authorList>
    </citation>
    <scope>NUCLEOTIDE SEQUENCE [LARGE SCALE GENOMIC DNA]</scope>
    <source>
        <strain evidence="2 3">DSM 25335</strain>
    </source>
</reference>
<evidence type="ECO:0000313" key="2">
    <source>
        <dbReference type="EMBL" id="MBB5292300.1"/>
    </source>
</evidence>
<dbReference type="RefSeq" id="WP_183254563.1">
    <property type="nucleotide sequence ID" value="NZ_BAAAFF010000002.1"/>
</dbReference>
<proteinExistence type="predicted"/>
<dbReference type="Proteomes" id="UP000566663">
    <property type="component" value="Unassembled WGS sequence"/>
</dbReference>
<protein>
    <submittedName>
        <fullName evidence="2">Uncharacterized protein</fullName>
    </submittedName>
</protein>
<accession>A0A7W8I0C9</accession>
<feature type="compositionally biased region" description="Polar residues" evidence="1">
    <location>
        <begin position="57"/>
        <end position="69"/>
    </location>
</feature>
<sequence length="69" mass="7733">MTKAPKIPPEQQSFADQKPDIEGDSGDRRDRRTDVRTGQPGDAGLNKAQEGRFGDIHQNTHNVGYQQDR</sequence>
<organism evidence="2 3">
    <name type="scientific">Brevundimonas basaltis</name>
    <dbReference type="NCBI Taxonomy" id="472166"/>
    <lineage>
        <taxon>Bacteria</taxon>
        <taxon>Pseudomonadati</taxon>
        <taxon>Pseudomonadota</taxon>
        <taxon>Alphaproteobacteria</taxon>
        <taxon>Caulobacterales</taxon>
        <taxon>Caulobacteraceae</taxon>
        <taxon>Brevundimonas</taxon>
    </lineage>
</organism>
<evidence type="ECO:0000256" key="1">
    <source>
        <dbReference type="SAM" id="MobiDB-lite"/>
    </source>
</evidence>
<feature type="compositionally biased region" description="Basic and acidic residues" evidence="1">
    <location>
        <begin position="17"/>
        <end position="35"/>
    </location>
</feature>
<name>A0A7W8I0C9_9CAUL</name>
<gene>
    <name evidence="2" type="ORF">HNQ67_001820</name>
</gene>
<evidence type="ECO:0000313" key="3">
    <source>
        <dbReference type="Proteomes" id="UP000566663"/>
    </source>
</evidence>
<comment type="caution">
    <text evidence="2">The sequence shown here is derived from an EMBL/GenBank/DDBJ whole genome shotgun (WGS) entry which is preliminary data.</text>
</comment>
<dbReference type="AlphaFoldDB" id="A0A7W8I0C9"/>